<dbReference type="PANTHER" id="PTHR11852">
    <property type="entry name" value="PLATELET-ACTIVATING FACTOR ACETYLHYDROLASE"/>
    <property type="match status" value="1"/>
</dbReference>
<proteinExistence type="predicted"/>
<comment type="caution">
    <text evidence="2">The sequence shown here is derived from an EMBL/GenBank/DDBJ whole genome shotgun (WGS) entry which is preliminary data.</text>
</comment>
<dbReference type="PANTHER" id="PTHR11852:SF0">
    <property type="entry name" value="PLATELET-ACTIVATING FACTOR ACETYLHYDROLASE IB SUBUNIT BETA HOMOLOG"/>
    <property type="match status" value="1"/>
</dbReference>
<keyword evidence="1" id="KW-0472">Membrane</keyword>
<keyword evidence="1" id="KW-1133">Transmembrane helix</keyword>
<evidence type="ECO:0000313" key="3">
    <source>
        <dbReference type="Proteomes" id="UP000198406"/>
    </source>
</evidence>
<keyword evidence="3" id="KW-1185">Reference proteome</keyword>
<protein>
    <recommendedName>
        <fullName evidence="4">SGNH hydrolase-type esterase domain-containing protein</fullName>
    </recommendedName>
</protein>
<evidence type="ECO:0000256" key="1">
    <source>
        <dbReference type="SAM" id="Phobius"/>
    </source>
</evidence>
<gene>
    <name evidence="2" type="ORF">FisN_5Hh502</name>
</gene>
<dbReference type="InParanoid" id="A0A1Z5JTB2"/>
<dbReference type="InterPro" id="IPR001087">
    <property type="entry name" value="GDSL"/>
</dbReference>
<reference evidence="2 3" key="1">
    <citation type="journal article" date="2015" name="Plant Cell">
        <title>Oil accumulation by the oleaginous diatom Fistulifera solaris as revealed by the genome and transcriptome.</title>
        <authorList>
            <person name="Tanaka T."/>
            <person name="Maeda Y."/>
            <person name="Veluchamy A."/>
            <person name="Tanaka M."/>
            <person name="Abida H."/>
            <person name="Marechal E."/>
            <person name="Bowler C."/>
            <person name="Muto M."/>
            <person name="Sunaga Y."/>
            <person name="Tanaka M."/>
            <person name="Yoshino T."/>
            <person name="Taniguchi T."/>
            <person name="Fukuda Y."/>
            <person name="Nemoto M."/>
            <person name="Matsumoto M."/>
            <person name="Wong P.S."/>
            <person name="Aburatani S."/>
            <person name="Fujibuchi W."/>
        </authorList>
    </citation>
    <scope>NUCLEOTIDE SEQUENCE [LARGE SCALE GENOMIC DNA]</scope>
    <source>
        <strain evidence="2 3">JPCC DA0580</strain>
    </source>
</reference>
<dbReference type="Gene3D" id="3.40.50.1110">
    <property type="entry name" value="SGNH hydrolase"/>
    <property type="match status" value="1"/>
</dbReference>
<accession>A0A1Z5JTB2</accession>
<dbReference type="GO" id="GO:0016788">
    <property type="term" value="F:hydrolase activity, acting on ester bonds"/>
    <property type="evidence" value="ECO:0007669"/>
    <property type="project" value="InterPro"/>
</dbReference>
<keyword evidence="1" id="KW-0812">Transmembrane</keyword>
<sequence length="398" mass="45534">MVPLGERNNAAQPMEMESLRPAAPRSKPSLSILVQQLWTLIKLYMEYYPKITAFLFFCIIGVIMSFLVPNFRRPVMRNRLQHDYAHISKHYSFQASQIDHWCLWGGDDQCTCLDFTEPESNSHLNGWLKAHEANKKYVEDAVAKQSSYKPFDVVFVGDEMVEKMGGKQLGMSNGESQQVGSVFKNTFEAGDFGWDVLYLGIAGDQTSNILWRLQHGELPKYLSASIYWLWAGSNDLRQGYCSEEATVLGILNTAEYLSWHDPDAVVVIMGMLPFSTHDGVLTESSTSRFFGSKAKSVEKAKKRYHFWPSIEAVNKELEDFCTNHTQMIYFDASHLFIGSMGNQYHKQQSLHLMQELMTDFVHPSVKGYQLLADLMQNEVKRIILDDDEDNDVEEKQSD</sequence>
<dbReference type="OrthoDB" id="505607at2759"/>
<dbReference type="InterPro" id="IPR036514">
    <property type="entry name" value="SGNH_hydro_sf"/>
</dbReference>
<feature type="transmembrane region" description="Helical" evidence="1">
    <location>
        <begin position="47"/>
        <end position="68"/>
    </location>
</feature>
<dbReference type="Proteomes" id="UP000198406">
    <property type="component" value="Unassembled WGS sequence"/>
</dbReference>
<evidence type="ECO:0000313" key="2">
    <source>
        <dbReference type="EMBL" id="GAX17116.1"/>
    </source>
</evidence>
<name>A0A1Z5JTB2_FISSO</name>
<dbReference type="SUPFAM" id="SSF52266">
    <property type="entry name" value="SGNH hydrolase"/>
    <property type="match status" value="1"/>
</dbReference>
<organism evidence="2 3">
    <name type="scientific">Fistulifera solaris</name>
    <name type="common">Oleaginous diatom</name>
    <dbReference type="NCBI Taxonomy" id="1519565"/>
    <lineage>
        <taxon>Eukaryota</taxon>
        <taxon>Sar</taxon>
        <taxon>Stramenopiles</taxon>
        <taxon>Ochrophyta</taxon>
        <taxon>Bacillariophyta</taxon>
        <taxon>Bacillariophyceae</taxon>
        <taxon>Bacillariophycidae</taxon>
        <taxon>Naviculales</taxon>
        <taxon>Naviculaceae</taxon>
        <taxon>Fistulifera</taxon>
    </lineage>
</organism>
<dbReference type="Pfam" id="PF00657">
    <property type="entry name" value="Lipase_GDSL"/>
    <property type="match status" value="1"/>
</dbReference>
<dbReference type="EMBL" id="BDSP01000111">
    <property type="protein sequence ID" value="GAX17116.1"/>
    <property type="molecule type" value="Genomic_DNA"/>
</dbReference>
<evidence type="ECO:0008006" key="4">
    <source>
        <dbReference type="Google" id="ProtNLM"/>
    </source>
</evidence>
<dbReference type="AlphaFoldDB" id="A0A1Z5JTB2"/>